<keyword evidence="1" id="KW-0812">Transmembrane</keyword>
<protein>
    <submittedName>
        <fullName evidence="2">Uncharacterized protein</fullName>
    </submittedName>
</protein>
<proteinExistence type="predicted"/>
<keyword evidence="3" id="KW-1185">Reference proteome</keyword>
<evidence type="ECO:0000256" key="1">
    <source>
        <dbReference type="SAM" id="Phobius"/>
    </source>
</evidence>
<organism evidence="2 3">
    <name type="scientific">Glossina austeni</name>
    <name type="common">Savannah tsetse fly</name>
    <dbReference type="NCBI Taxonomy" id="7395"/>
    <lineage>
        <taxon>Eukaryota</taxon>
        <taxon>Metazoa</taxon>
        <taxon>Ecdysozoa</taxon>
        <taxon>Arthropoda</taxon>
        <taxon>Hexapoda</taxon>
        <taxon>Insecta</taxon>
        <taxon>Pterygota</taxon>
        <taxon>Neoptera</taxon>
        <taxon>Endopterygota</taxon>
        <taxon>Diptera</taxon>
        <taxon>Brachycera</taxon>
        <taxon>Muscomorpha</taxon>
        <taxon>Hippoboscoidea</taxon>
        <taxon>Glossinidae</taxon>
        <taxon>Glossina</taxon>
    </lineage>
</organism>
<dbReference type="EnsemblMetazoa" id="GAUT046087-RA">
    <property type="protein sequence ID" value="GAUT046087-PA"/>
    <property type="gene ID" value="GAUT046087"/>
</dbReference>
<evidence type="ECO:0000313" key="3">
    <source>
        <dbReference type="Proteomes" id="UP000078200"/>
    </source>
</evidence>
<reference evidence="2" key="1">
    <citation type="submission" date="2020-05" db="UniProtKB">
        <authorList>
            <consortium name="EnsemblMetazoa"/>
        </authorList>
    </citation>
    <scope>IDENTIFICATION</scope>
    <source>
        <strain evidence="2">TTRI</strain>
    </source>
</reference>
<sequence>MKISHKTPSPVSLYILGKVHDEVPLLPTVRYSKVKRNRNTVKDVAITEDLEETVCLTLQTLQRIYVNYQYVIHRFLPVCITVINVILWFFGTKSVGRFIFPHLLGIRKQCENNI</sequence>
<feature type="transmembrane region" description="Helical" evidence="1">
    <location>
        <begin position="71"/>
        <end position="91"/>
    </location>
</feature>
<dbReference type="Proteomes" id="UP000078200">
    <property type="component" value="Unassembled WGS sequence"/>
</dbReference>
<keyword evidence="1" id="KW-0472">Membrane</keyword>
<name>A0A1A9VSL0_GLOAU</name>
<keyword evidence="1" id="KW-1133">Transmembrane helix</keyword>
<dbReference type="VEuPathDB" id="VectorBase:GAUT046087"/>
<accession>A0A1A9VSL0</accession>
<dbReference type="AlphaFoldDB" id="A0A1A9VSL0"/>
<evidence type="ECO:0000313" key="2">
    <source>
        <dbReference type="EnsemblMetazoa" id="GAUT046087-PA"/>
    </source>
</evidence>